<evidence type="ECO:0000313" key="1">
    <source>
        <dbReference type="EMBL" id="OUP58055.1"/>
    </source>
</evidence>
<comment type="caution">
    <text evidence="1">The sequence shown here is derived from an EMBL/GenBank/DDBJ whole genome shotgun (WGS) entry which is preliminary data.</text>
</comment>
<reference evidence="2" key="1">
    <citation type="submission" date="2017-04" db="EMBL/GenBank/DDBJ databases">
        <title>Function of individual gut microbiota members based on whole genome sequencing of pure cultures obtained from chicken caecum.</title>
        <authorList>
            <person name="Medvecky M."/>
            <person name="Cejkova D."/>
            <person name="Polansky O."/>
            <person name="Karasova D."/>
            <person name="Kubasova T."/>
            <person name="Cizek A."/>
            <person name="Rychlik I."/>
        </authorList>
    </citation>
    <scope>NUCLEOTIDE SEQUENCE [LARGE SCALE GENOMIC DNA]</scope>
    <source>
        <strain evidence="2">An178</strain>
    </source>
</reference>
<dbReference type="PROSITE" id="PS51257">
    <property type="entry name" value="PROKAR_LIPOPROTEIN"/>
    <property type="match status" value="1"/>
</dbReference>
<dbReference type="EMBL" id="NFKM01000018">
    <property type="protein sequence ID" value="OUP58055.1"/>
    <property type="molecule type" value="Genomic_DNA"/>
</dbReference>
<protein>
    <recommendedName>
        <fullName evidence="3">DUF4430 domain-containing protein</fullName>
    </recommendedName>
</protein>
<dbReference type="AlphaFoldDB" id="A0A1Y4LMY0"/>
<keyword evidence="2" id="KW-1185">Reference proteome</keyword>
<gene>
    <name evidence="1" type="ORF">B5F14_08340</name>
</gene>
<proteinExistence type="predicted"/>
<evidence type="ECO:0008006" key="3">
    <source>
        <dbReference type="Google" id="ProtNLM"/>
    </source>
</evidence>
<dbReference type="Gene3D" id="2.170.130.30">
    <property type="match status" value="1"/>
</dbReference>
<name>A0A1Y4LMY0_9FIRM</name>
<dbReference type="Proteomes" id="UP000195447">
    <property type="component" value="Unassembled WGS sequence"/>
</dbReference>
<evidence type="ECO:0000313" key="2">
    <source>
        <dbReference type="Proteomes" id="UP000195447"/>
    </source>
</evidence>
<sequence length="138" mass="15617">MKKNILLMGLCAGMILTGCASQSDTESSIKEVSLDIVVKDEVNDKELFNETLTKEGDIENLYDFLSKCDELEIVFEEGSYGAYIDSMLGLKQDFDKGPWWLYSSENNETCKEEGMCPAVEKLEINDGDQFVFSYTNEF</sequence>
<dbReference type="RefSeq" id="WP_087158976.1">
    <property type="nucleotide sequence ID" value="NZ_NFKM01000018.1"/>
</dbReference>
<accession>A0A1Y4LMY0</accession>
<organism evidence="1 2">
    <name type="scientific">Faecalitalea cylindroides</name>
    <dbReference type="NCBI Taxonomy" id="39483"/>
    <lineage>
        <taxon>Bacteria</taxon>
        <taxon>Bacillati</taxon>
        <taxon>Bacillota</taxon>
        <taxon>Erysipelotrichia</taxon>
        <taxon>Erysipelotrichales</taxon>
        <taxon>Erysipelotrichaceae</taxon>
        <taxon>Faecalitalea</taxon>
    </lineage>
</organism>